<feature type="transmembrane region" description="Helical" evidence="13">
    <location>
        <begin position="12"/>
        <end position="30"/>
    </location>
</feature>
<dbReference type="PANTHER" id="PTHR43047:SF72">
    <property type="entry name" value="OSMOSENSING HISTIDINE PROTEIN KINASE SLN1"/>
    <property type="match status" value="1"/>
</dbReference>
<dbReference type="InterPro" id="IPR035965">
    <property type="entry name" value="PAS-like_dom_sf"/>
</dbReference>
<evidence type="ECO:0000256" key="8">
    <source>
        <dbReference type="ARBA" id="ARBA00022741"/>
    </source>
</evidence>
<keyword evidence="10" id="KW-0067">ATP-binding</keyword>
<dbReference type="EMBL" id="MHCP01000025">
    <property type="protein sequence ID" value="OGY23405.1"/>
    <property type="molecule type" value="Genomic_DNA"/>
</dbReference>
<comment type="subcellular location">
    <subcellularLocation>
        <location evidence="2">Cell membrane</location>
    </subcellularLocation>
    <subcellularLocation>
        <location evidence="3">Membrane raft</location>
        <topology evidence="3">Multi-pass membrane protein</topology>
    </subcellularLocation>
</comment>
<dbReference type="Gene3D" id="3.30.450.20">
    <property type="entry name" value="PAS domain"/>
    <property type="match status" value="2"/>
</dbReference>
<evidence type="ECO:0000256" key="9">
    <source>
        <dbReference type="ARBA" id="ARBA00022777"/>
    </source>
</evidence>
<dbReference type="AlphaFoldDB" id="A0A1G1W6V2"/>
<dbReference type="SUPFAM" id="SSF55874">
    <property type="entry name" value="ATPase domain of HSP90 chaperone/DNA topoisomerase II/histidine kinase"/>
    <property type="match status" value="1"/>
</dbReference>
<dbReference type="GO" id="GO:0045121">
    <property type="term" value="C:membrane raft"/>
    <property type="evidence" value="ECO:0007669"/>
    <property type="project" value="UniProtKB-SubCell"/>
</dbReference>
<evidence type="ECO:0000256" key="5">
    <source>
        <dbReference type="ARBA" id="ARBA00022475"/>
    </source>
</evidence>
<evidence type="ECO:0000256" key="6">
    <source>
        <dbReference type="ARBA" id="ARBA00022553"/>
    </source>
</evidence>
<evidence type="ECO:0000259" key="14">
    <source>
        <dbReference type="PROSITE" id="PS50109"/>
    </source>
</evidence>
<feature type="transmembrane region" description="Helical" evidence="13">
    <location>
        <begin position="212"/>
        <end position="232"/>
    </location>
</feature>
<dbReference type="FunFam" id="3.30.565.10:FF:000023">
    <property type="entry name" value="PAS domain-containing sensor histidine kinase"/>
    <property type="match status" value="1"/>
</dbReference>
<proteinExistence type="predicted"/>
<keyword evidence="6" id="KW-0597">Phosphoprotein</keyword>
<evidence type="ECO:0000256" key="2">
    <source>
        <dbReference type="ARBA" id="ARBA00004236"/>
    </source>
</evidence>
<dbReference type="Gene3D" id="1.10.287.130">
    <property type="match status" value="1"/>
</dbReference>
<organism evidence="17 18">
    <name type="scientific">Candidatus Woykebacteria bacterium RBG_13_40_15</name>
    <dbReference type="NCBI Taxonomy" id="1802593"/>
    <lineage>
        <taxon>Bacteria</taxon>
        <taxon>Candidatus Woykeibacteriota</taxon>
    </lineage>
</organism>
<evidence type="ECO:0000259" key="16">
    <source>
        <dbReference type="PROSITE" id="PS50113"/>
    </source>
</evidence>
<evidence type="ECO:0000256" key="13">
    <source>
        <dbReference type="SAM" id="Phobius"/>
    </source>
</evidence>
<evidence type="ECO:0000256" key="11">
    <source>
        <dbReference type="ARBA" id="ARBA00023012"/>
    </source>
</evidence>
<feature type="transmembrane region" description="Helical" evidence="13">
    <location>
        <begin position="42"/>
        <end position="64"/>
    </location>
</feature>
<dbReference type="SMART" id="SM00387">
    <property type="entry name" value="HATPase_c"/>
    <property type="match status" value="1"/>
</dbReference>
<evidence type="ECO:0000256" key="12">
    <source>
        <dbReference type="ARBA" id="ARBA00023136"/>
    </source>
</evidence>
<keyword evidence="8" id="KW-0547">Nucleotide-binding</keyword>
<keyword evidence="11" id="KW-0902">Two-component regulatory system</keyword>
<dbReference type="GO" id="GO:0005886">
    <property type="term" value="C:plasma membrane"/>
    <property type="evidence" value="ECO:0007669"/>
    <property type="project" value="UniProtKB-SubCell"/>
</dbReference>
<accession>A0A1G1W6V2</accession>
<comment type="catalytic activity">
    <reaction evidence="1">
        <text>ATP + protein L-histidine = ADP + protein N-phospho-L-histidine.</text>
        <dbReference type="EC" id="2.7.13.3"/>
    </reaction>
</comment>
<evidence type="ECO:0000256" key="3">
    <source>
        <dbReference type="ARBA" id="ARBA00004314"/>
    </source>
</evidence>
<feature type="transmembrane region" description="Helical" evidence="13">
    <location>
        <begin position="107"/>
        <end position="129"/>
    </location>
</feature>
<dbReference type="Pfam" id="PF16927">
    <property type="entry name" value="HisKA_7TM"/>
    <property type="match status" value="1"/>
</dbReference>
<dbReference type="CDD" id="cd00075">
    <property type="entry name" value="HATPase"/>
    <property type="match status" value="1"/>
</dbReference>
<dbReference type="SMART" id="SM00388">
    <property type="entry name" value="HisKA"/>
    <property type="match status" value="1"/>
</dbReference>
<dbReference type="InterPro" id="IPR003594">
    <property type="entry name" value="HATPase_dom"/>
</dbReference>
<feature type="transmembrane region" description="Helical" evidence="13">
    <location>
        <begin position="185"/>
        <end position="206"/>
    </location>
</feature>
<dbReference type="PROSITE" id="PS50113">
    <property type="entry name" value="PAC"/>
    <property type="match status" value="1"/>
</dbReference>
<dbReference type="CDD" id="cd00082">
    <property type="entry name" value="HisKA"/>
    <property type="match status" value="1"/>
</dbReference>
<comment type="caution">
    <text evidence="17">The sequence shown here is derived from an EMBL/GenBank/DDBJ whole genome shotgun (WGS) entry which is preliminary data.</text>
</comment>
<evidence type="ECO:0000259" key="15">
    <source>
        <dbReference type="PROSITE" id="PS50112"/>
    </source>
</evidence>
<keyword evidence="13" id="KW-1133">Transmembrane helix</keyword>
<evidence type="ECO:0000256" key="7">
    <source>
        <dbReference type="ARBA" id="ARBA00022679"/>
    </source>
</evidence>
<dbReference type="EC" id="2.7.13.3" evidence="4"/>
<dbReference type="STRING" id="1802593.A2172_04215"/>
<feature type="domain" description="PAS" evidence="15">
    <location>
        <begin position="245"/>
        <end position="286"/>
    </location>
</feature>
<dbReference type="GO" id="GO:0000155">
    <property type="term" value="F:phosphorelay sensor kinase activity"/>
    <property type="evidence" value="ECO:0007669"/>
    <property type="project" value="InterPro"/>
</dbReference>
<dbReference type="GO" id="GO:0005524">
    <property type="term" value="F:ATP binding"/>
    <property type="evidence" value="ECO:0007669"/>
    <property type="project" value="UniProtKB-KW"/>
</dbReference>
<evidence type="ECO:0000256" key="10">
    <source>
        <dbReference type="ARBA" id="ARBA00022840"/>
    </source>
</evidence>
<dbReference type="SMART" id="SM00091">
    <property type="entry name" value="PAS"/>
    <property type="match status" value="2"/>
</dbReference>
<gene>
    <name evidence="17" type="ORF">A2172_04215</name>
</gene>
<dbReference type="InterPro" id="IPR004358">
    <property type="entry name" value="Sig_transdc_His_kin-like_C"/>
</dbReference>
<evidence type="ECO:0000313" key="17">
    <source>
        <dbReference type="EMBL" id="OGY23405.1"/>
    </source>
</evidence>
<dbReference type="InterPro" id="IPR003661">
    <property type="entry name" value="HisK_dim/P_dom"/>
</dbReference>
<feature type="domain" description="Histidine kinase" evidence="14">
    <location>
        <begin position="502"/>
        <end position="721"/>
    </location>
</feature>
<keyword evidence="7" id="KW-0808">Transferase</keyword>
<dbReference type="PANTHER" id="PTHR43047">
    <property type="entry name" value="TWO-COMPONENT HISTIDINE PROTEIN KINASE"/>
    <property type="match status" value="1"/>
</dbReference>
<evidence type="ECO:0000256" key="1">
    <source>
        <dbReference type="ARBA" id="ARBA00000085"/>
    </source>
</evidence>
<keyword evidence="12 13" id="KW-0472">Membrane</keyword>
<dbReference type="PROSITE" id="PS50109">
    <property type="entry name" value="HIS_KIN"/>
    <property type="match status" value="1"/>
</dbReference>
<sequence>MPIFDFAFNPYAILSIVAVITNLIVIYLVFSQGINVSANRWYVFSIIAVIVWAVTEALSRLSALPQGAVFWETLGSFGWIFVGPPYLAFALSYIGKEKLLSKFSWQILLFGPAFLFLFLSWGTGLVVNQNAASYVKYSTDWMGPLDTPLFWLVFAWIDFLLIVSFVLLFRFYLKAKDPQRKRQTLLMVCALLVPLIGGSITNGVLPVLRIDVMRLAVPLTTIMSVIIAYAILRYRLFAISPGMVVSNIVETMNEILVVFNPDHYIEFVNDAVERVLGYKKDELTGQPIKKLVGDDWHNFEDKVLKPIDEGKQVSGVEVSLEAANGKKITVSFSSSVLKNPKGETYGEVGIATDISETKKFFTDITAERNKLTTIMQSIVDSVFALGLEGKVILVNPAALTMLSLKETDILGKELDDVLTMFDGDQRLDGKSLLPTGKVTEDTVIVQKKALRITTAFGKQVFVNLTSSAIKEGAEVEVGAIITMSDVSKEKELEEMKIDFVSMAAHELRTPLTAVRGYLSVLLEETGKKIPAEEKSFIDKAFIASSQLASLVENLLSVSRIERGAMKLQIEPADWVKTVKDAVNNFQPLAKEKKIKLVCSVPEKLPKVAVDQFRISEVLSNLIANALSYTKSGGTVSVETESKDGEIVTHVKDTGQGIPESALPRLFTKFFRVSGVLEQGSKGTGLGLYISKAIVDMHRGRIWVESKLDKGSTFSFSLPLND</sequence>
<dbReference type="GO" id="GO:0009927">
    <property type="term" value="F:histidine phosphotransfer kinase activity"/>
    <property type="evidence" value="ECO:0007669"/>
    <property type="project" value="TreeGrafter"/>
</dbReference>
<keyword evidence="5" id="KW-1003">Cell membrane</keyword>
<keyword evidence="13" id="KW-0812">Transmembrane</keyword>
<dbReference type="InterPro" id="IPR000014">
    <property type="entry name" value="PAS"/>
</dbReference>
<protein>
    <recommendedName>
        <fullName evidence="4">histidine kinase</fullName>
        <ecNumber evidence="4">2.7.13.3</ecNumber>
    </recommendedName>
</protein>
<dbReference type="Pfam" id="PF13426">
    <property type="entry name" value="PAS_9"/>
    <property type="match status" value="2"/>
</dbReference>
<name>A0A1G1W6V2_9BACT</name>
<dbReference type="NCBIfam" id="TIGR00229">
    <property type="entry name" value="sensory_box"/>
    <property type="match status" value="2"/>
</dbReference>
<dbReference type="CDD" id="cd00130">
    <property type="entry name" value="PAS"/>
    <property type="match status" value="2"/>
</dbReference>
<dbReference type="InterPro" id="IPR031621">
    <property type="entry name" value="HisKA_7TM"/>
</dbReference>
<dbReference type="FunFam" id="1.10.287.130:FF:000001">
    <property type="entry name" value="Two-component sensor histidine kinase"/>
    <property type="match status" value="1"/>
</dbReference>
<dbReference type="Pfam" id="PF02518">
    <property type="entry name" value="HATPase_c"/>
    <property type="match status" value="1"/>
</dbReference>
<dbReference type="InterPro" id="IPR005467">
    <property type="entry name" value="His_kinase_dom"/>
</dbReference>
<evidence type="ECO:0000313" key="18">
    <source>
        <dbReference type="Proteomes" id="UP000176631"/>
    </source>
</evidence>
<feature type="domain" description="PAC" evidence="16">
    <location>
        <begin position="314"/>
        <end position="366"/>
    </location>
</feature>
<dbReference type="InterPro" id="IPR036097">
    <property type="entry name" value="HisK_dim/P_sf"/>
</dbReference>
<dbReference type="InterPro" id="IPR036890">
    <property type="entry name" value="HATPase_C_sf"/>
</dbReference>
<evidence type="ECO:0000256" key="4">
    <source>
        <dbReference type="ARBA" id="ARBA00012438"/>
    </source>
</evidence>
<dbReference type="Proteomes" id="UP000176631">
    <property type="component" value="Unassembled WGS sequence"/>
</dbReference>
<keyword evidence="9" id="KW-0418">Kinase</keyword>
<dbReference type="PROSITE" id="PS50112">
    <property type="entry name" value="PAS"/>
    <property type="match status" value="2"/>
</dbReference>
<feature type="transmembrane region" description="Helical" evidence="13">
    <location>
        <begin position="149"/>
        <end position="173"/>
    </location>
</feature>
<dbReference type="Gene3D" id="3.30.565.10">
    <property type="entry name" value="Histidine kinase-like ATPase, C-terminal domain"/>
    <property type="match status" value="1"/>
</dbReference>
<dbReference type="SUPFAM" id="SSF47384">
    <property type="entry name" value="Homodimeric domain of signal transducing histidine kinase"/>
    <property type="match status" value="1"/>
</dbReference>
<feature type="domain" description="PAS" evidence="15">
    <location>
        <begin position="367"/>
        <end position="426"/>
    </location>
</feature>
<dbReference type="Pfam" id="PF00512">
    <property type="entry name" value="HisKA"/>
    <property type="match status" value="1"/>
</dbReference>
<reference evidence="17 18" key="1">
    <citation type="journal article" date="2016" name="Nat. Commun.">
        <title>Thousands of microbial genomes shed light on interconnected biogeochemical processes in an aquifer system.</title>
        <authorList>
            <person name="Anantharaman K."/>
            <person name="Brown C.T."/>
            <person name="Hug L.A."/>
            <person name="Sharon I."/>
            <person name="Castelle C.J."/>
            <person name="Probst A.J."/>
            <person name="Thomas B.C."/>
            <person name="Singh A."/>
            <person name="Wilkins M.J."/>
            <person name="Karaoz U."/>
            <person name="Brodie E.L."/>
            <person name="Williams K.H."/>
            <person name="Hubbard S.S."/>
            <person name="Banfield J.F."/>
        </authorList>
    </citation>
    <scope>NUCLEOTIDE SEQUENCE [LARGE SCALE GENOMIC DNA]</scope>
</reference>
<feature type="transmembrane region" description="Helical" evidence="13">
    <location>
        <begin position="76"/>
        <end position="95"/>
    </location>
</feature>
<dbReference type="SUPFAM" id="SSF55785">
    <property type="entry name" value="PYP-like sensor domain (PAS domain)"/>
    <property type="match status" value="2"/>
</dbReference>
<dbReference type="InterPro" id="IPR000700">
    <property type="entry name" value="PAS-assoc_C"/>
</dbReference>
<dbReference type="PRINTS" id="PR00344">
    <property type="entry name" value="BCTRLSENSOR"/>
</dbReference>